<dbReference type="SMART" id="SM00116">
    <property type="entry name" value="CBS"/>
    <property type="match status" value="2"/>
</dbReference>
<proteinExistence type="predicted"/>
<dbReference type="PANTHER" id="PTHR43080">
    <property type="entry name" value="CBS DOMAIN-CONTAINING PROTEIN CBSX3, MITOCHONDRIAL"/>
    <property type="match status" value="1"/>
</dbReference>
<accession>A0A317DR21</accession>
<dbReference type="EMBL" id="QGKS01000189">
    <property type="protein sequence ID" value="PWR15283.1"/>
    <property type="molecule type" value="Genomic_DNA"/>
</dbReference>
<dbReference type="AlphaFoldDB" id="A0A317DR21"/>
<reference evidence="4 5" key="1">
    <citation type="submission" date="2018-05" db="EMBL/GenBank/DDBJ databases">
        <title>Micromonosporas from Atacama Desert.</title>
        <authorList>
            <person name="Carro L."/>
            <person name="Golinska P."/>
            <person name="Klenk H.-P."/>
            <person name="Goodfellow M."/>
        </authorList>
    </citation>
    <scope>NUCLEOTIDE SEQUENCE [LARGE SCALE GENOMIC DNA]</scope>
    <source>
        <strain evidence="4 5">4G51</strain>
    </source>
</reference>
<evidence type="ECO:0000256" key="1">
    <source>
        <dbReference type="ARBA" id="ARBA00023122"/>
    </source>
</evidence>
<protein>
    <submittedName>
        <fullName evidence="4">CBS domain-containing protein</fullName>
    </submittedName>
</protein>
<dbReference type="OrthoDB" id="9789996at2"/>
<dbReference type="SUPFAM" id="SSF54631">
    <property type="entry name" value="CBS-domain pair"/>
    <property type="match status" value="1"/>
</dbReference>
<evidence type="ECO:0000259" key="3">
    <source>
        <dbReference type="PROSITE" id="PS51371"/>
    </source>
</evidence>
<organism evidence="4 5">
    <name type="scientific">Micromonospora sicca</name>
    <dbReference type="NCBI Taxonomy" id="2202420"/>
    <lineage>
        <taxon>Bacteria</taxon>
        <taxon>Bacillati</taxon>
        <taxon>Actinomycetota</taxon>
        <taxon>Actinomycetes</taxon>
        <taxon>Micromonosporales</taxon>
        <taxon>Micromonosporaceae</taxon>
        <taxon>Micromonospora</taxon>
    </lineage>
</organism>
<dbReference type="Pfam" id="PF00571">
    <property type="entry name" value="CBS"/>
    <property type="match status" value="2"/>
</dbReference>
<dbReference type="InterPro" id="IPR051257">
    <property type="entry name" value="Diverse_CBS-Domain"/>
</dbReference>
<evidence type="ECO:0000313" key="4">
    <source>
        <dbReference type="EMBL" id="PWR15283.1"/>
    </source>
</evidence>
<name>A0A317DR21_9ACTN</name>
<keyword evidence="1 2" id="KW-0129">CBS domain</keyword>
<dbReference type="CDD" id="cd04622">
    <property type="entry name" value="CBS_pair_HRP1_like"/>
    <property type="match status" value="1"/>
</dbReference>
<comment type="caution">
    <text evidence="4">The sequence shown here is derived from an EMBL/GenBank/DDBJ whole genome shotgun (WGS) entry which is preliminary data.</text>
</comment>
<gene>
    <name evidence="4" type="ORF">DKT69_11700</name>
</gene>
<dbReference type="PANTHER" id="PTHR43080:SF2">
    <property type="entry name" value="CBS DOMAIN-CONTAINING PROTEIN"/>
    <property type="match status" value="1"/>
</dbReference>
<evidence type="ECO:0000256" key="2">
    <source>
        <dbReference type="PROSITE-ProRule" id="PRU00703"/>
    </source>
</evidence>
<dbReference type="RefSeq" id="WP_109801594.1">
    <property type="nucleotide sequence ID" value="NZ_QGKS01000189.1"/>
</dbReference>
<dbReference type="PROSITE" id="PS51371">
    <property type="entry name" value="CBS"/>
    <property type="match status" value="2"/>
</dbReference>
<dbReference type="InterPro" id="IPR000644">
    <property type="entry name" value="CBS_dom"/>
</dbReference>
<dbReference type="Gene3D" id="3.10.580.10">
    <property type="entry name" value="CBS-domain"/>
    <property type="match status" value="1"/>
</dbReference>
<dbReference type="InterPro" id="IPR046342">
    <property type="entry name" value="CBS_dom_sf"/>
</dbReference>
<dbReference type="Proteomes" id="UP000246050">
    <property type="component" value="Unassembled WGS sequence"/>
</dbReference>
<sequence>MPTAREIMTSDVTCVREQDDLKAAARRMAELGVGSLPICGDDNRLKGMLTDRDIVVKVLAEGRDPGRVTAGELAQGEAVTIGADDDAAEILRTMGKHKVRRLPVIDGHELVGIIAVADVARSLPERPVGDLIEAISERS</sequence>
<feature type="domain" description="CBS" evidence="3">
    <location>
        <begin position="73"/>
        <end position="131"/>
    </location>
</feature>
<feature type="domain" description="CBS" evidence="3">
    <location>
        <begin position="8"/>
        <end position="65"/>
    </location>
</feature>
<evidence type="ECO:0000313" key="5">
    <source>
        <dbReference type="Proteomes" id="UP000246050"/>
    </source>
</evidence>